<protein>
    <submittedName>
        <fullName evidence="1">Uncharacterized protein</fullName>
    </submittedName>
</protein>
<name>A0A5J4RDF3_9ZZZZ</name>
<gene>
    <name evidence="1" type="ORF">EZS27_019729</name>
</gene>
<evidence type="ECO:0000313" key="1">
    <source>
        <dbReference type="EMBL" id="KAA6331699.1"/>
    </source>
</evidence>
<comment type="caution">
    <text evidence="1">The sequence shown here is derived from an EMBL/GenBank/DDBJ whole genome shotgun (WGS) entry which is preliminary data.</text>
</comment>
<sequence length="40" mass="4909">MTSVFKKNNHTQWYVFFNLENDVYYIRYIGNNHTVSQHLS</sequence>
<accession>A0A5J4RDF3</accession>
<proteinExistence type="predicted"/>
<dbReference type="EMBL" id="SNRY01001338">
    <property type="protein sequence ID" value="KAA6331699.1"/>
    <property type="molecule type" value="Genomic_DNA"/>
</dbReference>
<reference evidence="1" key="1">
    <citation type="submission" date="2019-03" db="EMBL/GenBank/DDBJ databases">
        <title>Single cell metagenomics reveals metabolic interactions within the superorganism composed of flagellate Streblomastix strix and complex community of Bacteroidetes bacteria on its surface.</title>
        <authorList>
            <person name="Treitli S.C."/>
            <person name="Kolisko M."/>
            <person name="Husnik F."/>
            <person name="Keeling P."/>
            <person name="Hampl V."/>
        </authorList>
    </citation>
    <scope>NUCLEOTIDE SEQUENCE</scope>
    <source>
        <strain evidence="1">STM</strain>
    </source>
</reference>
<organism evidence="1">
    <name type="scientific">termite gut metagenome</name>
    <dbReference type="NCBI Taxonomy" id="433724"/>
    <lineage>
        <taxon>unclassified sequences</taxon>
        <taxon>metagenomes</taxon>
        <taxon>organismal metagenomes</taxon>
    </lineage>
</organism>
<dbReference type="AlphaFoldDB" id="A0A5J4RDF3"/>